<dbReference type="PANTHER" id="PTHR43283:SF3">
    <property type="entry name" value="BETA-LACTAMASE FAMILY PROTEIN (AFU_ORTHOLOGUE AFUA_5G07500)"/>
    <property type="match status" value="1"/>
</dbReference>
<dbReference type="EMBL" id="CP012700">
    <property type="protein sequence ID" value="ALH82419.1"/>
    <property type="molecule type" value="Genomic_DNA"/>
</dbReference>
<dbReference type="Proteomes" id="UP000058074">
    <property type="component" value="Chromosome"/>
</dbReference>
<gene>
    <name evidence="2" type="ORF">AN936_19280</name>
</gene>
<dbReference type="InterPro" id="IPR012338">
    <property type="entry name" value="Beta-lactam/transpept-like"/>
</dbReference>
<evidence type="ECO:0000259" key="1">
    <source>
        <dbReference type="Pfam" id="PF00144"/>
    </source>
</evidence>
<evidence type="ECO:0000313" key="2">
    <source>
        <dbReference type="EMBL" id="ALH82419.1"/>
    </source>
</evidence>
<accession>A0A0N7GT36</accession>
<dbReference type="Gene3D" id="3.40.710.10">
    <property type="entry name" value="DD-peptidase/beta-lactamase superfamily"/>
    <property type="match status" value="1"/>
</dbReference>
<dbReference type="Pfam" id="PF00144">
    <property type="entry name" value="Beta-lactamase"/>
    <property type="match status" value="1"/>
</dbReference>
<dbReference type="KEGG" id="smag:AN936_19280"/>
<dbReference type="AlphaFoldDB" id="A0A0N7GT36"/>
<name>A0A0N7GT36_SPHMC</name>
<proteinExistence type="predicted"/>
<keyword evidence="2" id="KW-0378">Hydrolase</keyword>
<protein>
    <submittedName>
        <fullName evidence="2">Serine hydrolase</fullName>
    </submittedName>
</protein>
<organism evidence="2 3">
    <name type="scientific">Sphingopyxis macrogoltabida</name>
    <name type="common">Sphingomonas macrogoltabidus</name>
    <dbReference type="NCBI Taxonomy" id="33050"/>
    <lineage>
        <taxon>Bacteria</taxon>
        <taxon>Pseudomonadati</taxon>
        <taxon>Pseudomonadota</taxon>
        <taxon>Alphaproteobacteria</taxon>
        <taxon>Sphingomonadales</taxon>
        <taxon>Sphingomonadaceae</taxon>
        <taxon>Sphingopyxis</taxon>
    </lineage>
</organism>
<feature type="domain" description="Beta-lactamase-related" evidence="1">
    <location>
        <begin position="23"/>
        <end position="391"/>
    </location>
</feature>
<reference evidence="2 3" key="1">
    <citation type="journal article" date="2015" name="Genome Announc.">
        <title>Complete Genome Sequence of Polypropylene Glycol- and Polyethylene Glycol-Degrading Sphingopyxis macrogoltabida Strain EY-1.</title>
        <authorList>
            <person name="Ohtsubo Y."/>
            <person name="Nagata Y."/>
            <person name="Numata M."/>
            <person name="Tsuchikane K."/>
            <person name="Hosoyama A."/>
            <person name="Yamazoe A."/>
            <person name="Tsuda M."/>
            <person name="Fujita N."/>
            <person name="Kawai F."/>
        </authorList>
    </citation>
    <scope>NUCLEOTIDE SEQUENCE [LARGE SCALE GENOMIC DNA]</scope>
    <source>
        <strain evidence="2 3">EY-1</strain>
    </source>
</reference>
<dbReference type="GO" id="GO:0016787">
    <property type="term" value="F:hydrolase activity"/>
    <property type="evidence" value="ECO:0007669"/>
    <property type="project" value="UniProtKB-KW"/>
</dbReference>
<dbReference type="PATRIC" id="fig|33050.5.peg.4000"/>
<dbReference type="SUPFAM" id="SSF56601">
    <property type="entry name" value="beta-lactamase/transpeptidase-like"/>
    <property type="match status" value="1"/>
</dbReference>
<dbReference type="InterPro" id="IPR050789">
    <property type="entry name" value="Diverse_Enzym_Activities"/>
</dbReference>
<dbReference type="InterPro" id="IPR001466">
    <property type="entry name" value="Beta-lactam-related"/>
</dbReference>
<dbReference type="PANTHER" id="PTHR43283">
    <property type="entry name" value="BETA-LACTAMASE-RELATED"/>
    <property type="match status" value="1"/>
</dbReference>
<evidence type="ECO:0000313" key="3">
    <source>
        <dbReference type="Proteomes" id="UP000058074"/>
    </source>
</evidence>
<sequence length="404" mass="43982">MSRKVIQGFDTARLDRIPAFLATRYVDTGRLPHAATLVSRRGEIAHRSCIGEARPGEALKDDAIYRIASMTKPITSVAFMMLVEEGKVALSDPLVKFCPEFADTGVFVAGGGNVPFLTRPPTQPIRMVDLLRHTAGLTYGFQERTPVDAAYRKARIDDFDADYTMDSFIAGLAKIPLQFDPGAHWNYSMATDVLGAVIERIEGKPFGAVLQERIFGPLGMVDTGFKVPAEQQHRLTDAYAFHQKDKMQGFDGGARSRWAKDRSFESGGGGLASTVDDYHRFCLMLLGGGKLGDTRIISRKTLDLMTSNHLVGGGDLTQHSVGIFSEDENAGVGFGLGFAVTLDPAAAGIPGSAGDYYWGGMFSTGFFVDPVEEICMVFMTQLMPSSTYPVRREVKTLVHAAIDD</sequence>